<feature type="domain" description="Peptidase M16 N-terminal" evidence="6">
    <location>
        <begin position="17"/>
        <end position="137"/>
    </location>
</feature>
<keyword evidence="4" id="KW-0862">Zinc</keyword>
<organism evidence="7">
    <name type="scientific">marine metagenome</name>
    <dbReference type="NCBI Taxonomy" id="408172"/>
    <lineage>
        <taxon>unclassified sequences</taxon>
        <taxon>metagenomes</taxon>
        <taxon>ecological metagenomes</taxon>
    </lineage>
</organism>
<name>A0A382S9Z7_9ZZZZ</name>
<dbReference type="GO" id="GO:0006508">
    <property type="term" value="P:proteolysis"/>
    <property type="evidence" value="ECO:0007669"/>
    <property type="project" value="UniProtKB-KW"/>
</dbReference>
<evidence type="ECO:0000256" key="1">
    <source>
        <dbReference type="ARBA" id="ARBA00007261"/>
    </source>
</evidence>
<dbReference type="PANTHER" id="PTHR43690:SF35">
    <property type="entry name" value="NON-CATALYTIC MEMBER OF PEPTIDASE SUBFAMILY M16B-RELATED"/>
    <property type="match status" value="1"/>
</dbReference>
<dbReference type="Gene3D" id="3.30.830.10">
    <property type="entry name" value="Metalloenzyme, LuxS/M16 peptidase-like"/>
    <property type="match status" value="1"/>
</dbReference>
<dbReference type="Pfam" id="PF00675">
    <property type="entry name" value="Peptidase_M16"/>
    <property type="match status" value="1"/>
</dbReference>
<evidence type="ECO:0000256" key="5">
    <source>
        <dbReference type="ARBA" id="ARBA00023049"/>
    </source>
</evidence>
<comment type="similarity">
    <text evidence="1">Belongs to the peptidase M16 family.</text>
</comment>
<keyword evidence="2" id="KW-0645">Protease</keyword>
<dbReference type="EMBL" id="UINC01127528">
    <property type="protein sequence ID" value="SVD06699.1"/>
    <property type="molecule type" value="Genomic_DNA"/>
</dbReference>
<dbReference type="InterPro" id="IPR011249">
    <property type="entry name" value="Metalloenz_LuxS/M16"/>
</dbReference>
<feature type="non-terminal residue" evidence="7">
    <location>
        <position position="202"/>
    </location>
</feature>
<dbReference type="InterPro" id="IPR050626">
    <property type="entry name" value="Peptidase_M16"/>
</dbReference>
<evidence type="ECO:0000313" key="7">
    <source>
        <dbReference type="EMBL" id="SVD06699.1"/>
    </source>
</evidence>
<reference evidence="7" key="1">
    <citation type="submission" date="2018-05" db="EMBL/GenBank/DDBJ databases">
        <authorList>
            <person name="Lanie J.A."/>
            <person name="Ng W.-L."/>
            <person name="Kazmierczak K.M."/>
            <person name="Andrzejewski T.M."/>
            <person name="Davidsen T.M."/>
            <person name="Wayne K.J."/>
            <person name="Tettelin H."/>
            <person name="Glass J.I."/>
            <person name="Rusch D."/>
            <person name="Podicherti R."/>
            <person name="Tsui H.-C.T."/>
            <person name="Winkler M.E."/>
        </authorList>
    </citation>
    <scope>NUCLEOTIDE SEQUENCE</scope>
</reference>
<accession>A0A382S9Z7</accession>
<dbReference type="AlphaFoldDB" id="A0A382S9Z7"/>
<gene>
    <name evidence="7" type="ORF">METZ01_LOCUS359553</name>
</gene>
<keyword evidence="5" id="KW-0482">Metalloprotease</keyword>
<evidence type="ECO:0000259" key="6">
    <source>
        <dbReference type="Pfam" id="PF00675"/>
    </source>
</evidence>
<dbReference type="InterPro" id="IPR011765">
    <property type="entry name" value="Pept_M16_N"/>
</dbReference>
<sequence length="202" mass="23259">MYTVEYEKFVLENGLNVILHEDKTLPLIAVNVWYHVGSKNEEIGKTGFAHLFEHMMFEGSKNHRHDYFDPLQKVGASINGSTTSDRTNYWENIPSNSLELALWLEADRMGFLLEAIDQKRFDTEREIVKNERRQSYENRPYGQAQLELQPLIFPSPHPYSWPVIGSQADLNAASLEDVKSFYSKFYSASNASLTIAGKYDKN</sequence>
<evidence type="ECO:0000256" key="4">
    <source>
        <dbReference type="ARBA" id="ARBA00022833"/>
    </source>
</evidence>
<keyword evidence="3" id="KW-0378">Hydrolase</keyword>
<protein>
    <recommendedName>
        <fullName evidence="6">Peptidase M16 N-terminal domain-containing protein</fullName>
    </recommendedName>
</protein>
<evidence type="ECO:0000256" key="2">
    <source>
        <dbReference type="ARBA" id="ARBA00022670"/>
    </source>
</evidence>
<dbReference type="GO" id="GO:0008237">
    <property type="term" value="F:metallopeptidase activity"/>
    <property type="evidence" value="ECO:0007669"/>
    <property type="project" value="UniProtKB-KW"/>
</dbReference>
<evidence type="ECO:0000256" key="3">
    <source>
        <dbReference type="ARBA" id="ARBA00022801"/>
    </source>
</evidence>
<dbReference type="SUPFAM" id="SSF63411">
    <property type="entry name" value="LuxS/MPP-like metallohydrolase"/>
    <property type="match status" value="1"/>
</dbReference>
<dbReference type="PANTHER" id="PTHR43690">
    <property type="entry name" value="NARDILYSIN"/>
    <property type="match status" value="1"/>
</dbReference>
<dbReference type="GO" id="GO:0046872">
    <property type="term" value="F:metal ion binding"/>
    <property type="evidence" value="ECO:0007669"/>
    <property type="project" value="InterPro"/>
</dbReference>
<proteinExistence type="inferred from homology"/>